<organism evidence="2 3">
    <name type="scientific">Spodoptera exigua</name>
    <name type="common">Beet armyworm</name>
    <name type="synonym">Noctua fulgens</name>
    <dbReference type="NCBI Taxonomy" id="7107"/>
    <lineage>
        <taxon>Eukaryota</taxon>
        <taxon>Metazoa</taxon>
        <taxon>Ecdysozoa</taxon>
        <taxon>Arthropoda</taxon>
        <taxon>Hexapoda</taxon>
        <taxon>Insecta</taxon>
        <taxon>Pterygota</taxon>
        <taxon>Neoptera</taxon>
        <taxon>Endopterygota</taxon>
        <taxon>Lepidoptera</taxon>
        <taxon>Glossata</taxon>
        <taxon>Ditrysia</taxon>
        <taxon>Noctuoidea</taxon>
        <taxon>Noctuidae</taxon>
        <taxon>Amphipyrinae</taxon>
        <taxon>Spodoptera</taxon>
    </lineage>
</organism>
<gene>
    <name evidence="2" type="ORF">HF086_007477</name>
</gene>
<dbReference type="Proteomes" id="UP000814243">
    <property type="component" value="Unassembled WGS sequence"/>
</dbReference>
<evidence type="ECO:0000256" key="1">
    <source>
        <dbReference type="SAM" id="MobiDB-lite"/>
    </source>
</evidence>
<feature type="region of interest" description="Disordered" evidence="1">
    <location>
        <begin position="325"/>
        <end position="365"/>
    </location>
</feature>
<evidence type="ECO:0000313" key="3">
    <source>
        <dbReference type="Proteomes" id="UP000814243"/>
    </source>
</evidence>
<feature type="compositionally biased region" description="Basic and acidic residues" evidence="1">
    <location>
        <begin position="354"/>
        <end position="365"/>
    </location>
</feature>
<feature type="compositionally biased region" description="Basic and acidic residues" evidence="1">
    <location>
        <begin position="220"/>
        <end position="290"/>
    </location>
</feature>
<accession>A0A922SHG1</accession>
<sequence>MPLGLARVSKRDKFDWKVIGSATLILARLKRTRNKRRETDKQRKERRAAARQRYHELLGDASTHLSQERNRIQEIRGTWSDEQRAARVEQDRLRRNVNQLLTSDEESTVYDIEEQPWLKKEGSEFMYNVAINYAAYGNIGALEEVCAHCQARKWKGEPNGMCCASETRRGECSTARQSRLDTMRTQNAMSRSQESAEAHEMRLSIDRERHAKSRASETFTQRETRLSSQRNRTDVARSCESVDGRQARLESDRERHAESRASETYTQRETRLSSQRSRIDAARSYESVEARQIRLESDRDRHADSRASETYTQREARLCLQRSRASFSRSIEDDEERETRSRRDRSQHALSRSLETDEQREERRAARQRYHELLGDASTHLSQERDRIQEIRGTWSDEQRAAQVEQDRLRRNVNQLSTSDEESTVYDIEEQPWLNKEGSGFMYNVAINYAAYGNIGALEEVCAHCQARKWKGEPNGMCCASGK</sequence>
<name>A0A922SHG1_SPOEX</name>
<feature type="compositionally biased region" description="Basic and acidic residues" evidence="1">
    <location>
        <begin position="337"/>
        <end position="347"/>
    </location>
</feature>
<protein>
    <submittedName>
        <fullName evidence="2">Uncharacterized protein</fullName>
    </submittedName>
</protein>
<feature type="compositionally biased region" description="Basic and acidic residues" evidence="1">
    <location>
        <begin position="194"/>
        <end position="209"/>
    </location>
</feature>
<feature type="region of interest" description="Disordered" evidence="1">
    <location>
        <begin position="174"/>
        <end position="290"/>
    </location>
</feature>
<evidence type="ECO:0000313" key="2">
    <source>
        <dbReference type="EMBL" id="KAH9638507.1"/>
    </source>
</evidence>
<feature type="non-terminal residue" evidence="2">
    <location>
        <position position="1"/>
    </location>
</feature>
<proteinExistence type="predicted"/>
<dbReference type="EMBL" id="JACEFF010000393">
    <property type="protein sequence ID" value="KAH9638507.1"/>
    <property type="molecule type" value="Genomic_DNA"/>
</dbReference>
<feature type="compositionally biased region" description="Polar residues" evidence="1">
    <location>
        <begin position="183"/>
        <end position="193"/>
    </location>
</feature>
<reference evidence="2" key="1">
    <citation type="journal article" date="2021" name="G3 (Bethesda)">
        <title>Genome and transcriptome analysis of the beet armyworm Spodoptera exigua reveals targets for pest control. .</title>
        <authorList>
            <person name="Simon S."/>
            <person name="Breeschoten T."/>
            <person name="Jansen H.J."/>
            <person name="Dirks R.P."/>
            <person name="Schranz M.E."/>
            <person name="Ros V.I.D."/>
        </authorList>
    </citation>
    <scope>NUCLEOTIDE SEQUENCE</scope>
    <source>
        <strain evidence="2">TB_SE_WUR_2020</strain>
    </source>
</reference>
<dbReference type="AlphaFoldDB" id="A0A922SHG1"/>
<comment type="caution">
    <text evidence="2">The sequence shown here is derived from an EMBL/GenBank/DDBJ whole genome shotgun (WGS) entry which is preliminary data.</text>
</comment>